<accession>A0A5D2S404</accession>
<sequence length="59" mass="6438">MQWFPRAGWRLTLECKGREGSLTVRPTCRVGMKVDLSDPTVPSGKAVAHQIKVTLGITG</sequence>
<dbReference type="AntiFam" id="ANF00275">
    <property type="entry name" value="Spurious translation from rRNA (DUF6467)"/>
</dbReference>
<dbReference type="EMBL" id="CM017661">
    <property type="protein sequence ID" value="TYI46334.1"/>
    <property type="molecule type" value="Genomic_DNA"/>
</dbReference>
<evidence type="ECO:0000313" key="2">
    <source>
        <dbReference type="Proteomes" id="UP000323597"/>
    </source>
</evidence>
<dbReference type="Proteomes" id="UP000323597">
    <property type="component" value="Chromosome D13"/>
</dbReference>
<organism evidence="1 2">
    <name type="scientific">Gossypium mustelinum</name>
    <name type="common">Cotton</name>
    <name type="synonym">Gossypium caicoense</name>
    <dbReference type="NCBI Taxonomy" id="34275"/>
    <lineage>
        <taxon>Eukaryota</taxon>
        <taxon>Viridiplantae</taxon>
        <taxon>Streptophyta</taxon>
        <taxon>Embryophyta</taxon>
        <taxon>Tracheophyta</taxon>
        <taxon>Spermatophyta</taxon>
        <taxon>Magnoliopsida</taxon>
        <taxon>eudicotyledons</taxon>
        <taxon>Gunneridae</taxon>
        <taxon>Pentapetalae</taxon>
        <taxon>rosids</taxon>
        <taxon>malvids</taxon>
        <taxon>Malvales</taxon>
        <taxon>Malvaceae</taxon>
        <taxon>Malvoideae</taxon>
        <taxon>Gossypium</taxon>
    </lineage>
</organism>
<dbReference type="AlphaFoldDB" id="A0A5D2S404"/>
<evidence type="ECO:0000313" key="1">
    <source>
        <dbReference type="EMBL" id="TYI46334.1"/>
    </source>
</evidence>
<keyword evidence="2" id="KW-1185">Reference proteome</keyword>
<gene>
    <name evidence="1" type="ORF">E1A91_D13G100400v1</name>
</gene>
<name>A0A5D2S404_GOSMU</name>
<proteinExistence type="predicted"/>
<reference evidence="1 2" key="1">
    <citation type="submission" date="2019-07" db="EMBL/GenBank/DDBJ databases">
        <title>WGS assembly of Gossypium mustelinum.</title>
        <authorList>
            <person name="Chen Z.J."/>
            <person name="Sreedasyam A."/>
            <person name="Ando A."/>
            <person name="Song Q."/>
            <person name="De L."/>
            <person name="Hulse-Kemp A."/>
            <person name="Ding M."/>
            <person name="Ye W."/>
            <person name="Kirkbride R."/>
            <person name="Jenkins J."/>
            <person name="Plott C."/>
            <person name="Lovell J."/>
            <person name="Lin Y.-M."/>
            <person name="Vaughn R."/>
            <person name="Liu B."/>
            <person name="Li W."/>
            <person name="Simpson S."/>
            <person name="Scheffler B."/>
            <person name="Saski C."/>
            <person name="Grover C."/>
            <person name="Hu G."/>
            <person name="Conover J."/>
            <person name="Carlson J."/>
            <person name="Shu S."/>
            <person name="Boston L."/>
            <person name="Williams M."/>
            <person name="Peterson D."/>
            <person name="Mcgee K."/>
            <person name="Jones D."/>
            <person name="Wendel J."/>
            <person name="Stelly D."/>
            <person name="Grimwood J."/>
            <person name="Schmutz J."/>
        </authorList>
    </citation>
    <scope>NUCLEOTIDE SEQUENCE [LARGE SCALE GENOMIC DNA]</scope>
    <source>
        <strain evidence="1">1408120.09</strain>
    </source>
</reference>
<protein>
    <submittedName>
        <fullName evidence="1">Uncharacterized protein</fullName>
    </submittedName>
</protein>